<organism evidence="2">
    <name type="scientific">Marseillevirus LCMAC102</name>
    <dbReference type="NCBI Taxonomy" id="2506603"/>
    <lineage>
        <taxon>Viruses</taxon>
        <taxon>Varidnaviria</taxon>
        <taxon>Bamfordvirae</taxon>
        <taxon>Nucleocytoviricota</taxon>
        <taxon>Megaviricetes</taxon>
        <taxon>Pimascovirales</taxon>
        <taxon>Pimascovirales incertae sedis</taxon>
        <taxon>Marseilleviridae</taxon>
    </lineage>
</organism>
<name>A0A481YTF5_9VIRU</name>
<reference evidence="2" key="1">
    <citation type="journal article" date="2019" name="MBio">
        <title>Virus Genomes from Deep Sea Sediments Expand the Ocean Megavirome and Support Independent Origins of Viral Gigantism.</title>
        <authorList>
            <person name="Backstrom D."/>
            <person name="Yutin N."/>
            <person name="Jorgensen S.L."/>
            <person name="Dharamshi J."/>
            <person name="Homa F."/>
            <person name="Zaremba-Niedwiedzka K."/>
            <person name="Spang A."/>
            <person name="Wolf Y.I."/>
            <person name="Koonin E.V."/>
            <person name="Ettema T.J."/>
        </authorList>
    </citation>
    <scope>NUCLEOTIDE SEQUENCE</scope>
</reference>
<feature type="coiled-coil region" evidence="1">
    <location>
        <begin position="194"/>
        <end position="228"/>
    </location>
</feature>
<keyword evidence="1" id="KW-0175">Coiled coil</keyword>
<evidence type="ECO:0000256" key="1">
    <source>
        <dbReference type="SAM" id="Coils"/>
    </source>
</evidence>
<proteinExistence type="predicted"/>
<accession>A0A481YTF5</accession>
<evidence type="ECO:0000313" key="2">
    <source>
        <dbReference type="EMBL" id="QBK86290.1"/>
    </source>
</evidence>
<dbReference type="Pfam" id="PF19150">
    <property type="entry name" value="DUF5832"/>
    <property type="match status" value="1"/>
</dbReference>
<dbReference type="EMBL" id="MK500334">
    <property type="protein sequence ID" value="QBK86290.1"/>
    <property type="molecule type" value="Genomic_DNA"/>
</dbReference>
<sequence>MTEKKTPEWLVPNYPSLKGDDAVGQAAVNGQIVAYPNVVRTMVDSPISGQKISGMSFMLFKEPRKFSNGKYFYGFVKNRGNWADENQAKFEASKIIREVDSKYQIRLAPTGAWVPITDEDAFTKEFLDVRMKDDEIHLRDQGVKEKESEQRRMAREIREREDELRDEGDIYDDKKSLKYYSMRRVTELRLGETIEYKLREVESLRKTLRKVQKELKRIEGDCGDYKNEWLNCYNVERRKTGIPDYVPSEEQIREYEDVCFETLDDSDEEDQKEKGIK</sequence>
<dbReference type="InterPro" id="IPR043872">
    <property type="entry name" value="DUF5832"/>
</dbReference>
<gene>
    <name evidence="2" type="ORF">LCMAC102_00850</name>
</gene>
<protein>
    <submittedName>
        <fullName evidence="2">Uncharacterized protein</fullName>
    </submittedName>
</protein>